<sequence length="113" mass="13273">MWSVELEPEVEQWMSGLSAHDFASVLPHVERLAERGNLLRMPASRALGDGLFELRFDVLRVAWRITYFFATGRRIVLLTVFHKQRQNERSEVQRARWTMTRCITEGHTAEEED</sequence>
<accession>A0A6J7NGK2</accession>
<protein>
    <submittedName>
        <fullName evidence="1">Unannotated protein</fullName>
    </submittedName>
</protein>
<gene>
    <name evidence="1" type="ORF">UFOPK3954_01241</name>
</gene>
<dbReference type="AlphaFoldDB" id="A0A6J7NGK2"/>
<evidence type="ECO:0000313" key="1">
    <source>
        <dbReference type="EMBL" id="CAB4992287.1"/>
    </source>
</evidence>
<name>A0A6J7NGK2_9ZZZZ</name>
<proteinExistence type="predicted"/>
<reference evidence="1" key="1">
    <citation type="submission" date="2020-05" db="EMBL/GenBank/DDBJ databases">
        <authorList>
            <person name="Chiriac C."/>
            <person name="Salcher M."/>
            <person name="Ghai R."/>
            <person name="Kavagutti S V."/>
        </authorList>
    </citation>
    <scope>NUCLEOTIDE SEQUENCE</scope>
</reference>
<dbReference type="EMBL" id="CAFBON010000120">
    <property type="protein sequence ID" value="CAB4992287.1"/>
    <property type="molecule type" value="Genomic_DNA"/>
</dbReference>
<organism evidence="1">
    <name type="scientific">freshwater metagenome</name>
    <dbReference type="NCBI Taxonomy" id="449393"/>
    <lineage>
        <taxon>unclassified sequences</taxon>
        <taxon>metagenomes</taxon>
        <taxon>ecological metagenomes</taxon>
    </lineage>
</organism>
<dbReference type="InterPro" id="IPR009241">
    <property type="entry name" value="HigB-like"/>
</dbReference>
<dbReference type="Pfam" id="PF05973">
    <property type="entry name" value="Gp49"/>
    <property type="match status" value="1"/>
</dbReference>